<keyword evidence="1 5" id="KW-0479">Metal-binding</keyword>
<feature type="non-terminal residue" evidence="7">
    <location>
        <position position="148"/>
    </location>
</feature>
<accession>A0A7R9MNA1</accession>
<dbReference type="OrthoDB" id="15567at2759"/>
<organism evidence="7">
    <name type="scientific">Oppiella nova</name>
    <dbReference type="NCBI Taxonomy" id="334625"/>
    <lineage>
        <taxon>Eukaryota</taxon>
        <taxon>Metazoa</taxon>
        <taxon>Ecdysozoa</taxon>
        <taxon>Arthropoda</taxon>
        <taxon>Chelicerata</taxon>
        <taxon>Arachnida</taxon>
        <taxon>Acari</taxon>
        <taxon>Acariformes</taxon>
        <taxon>Sarcoptiformes</taxon>
        <taxon>Oribatida</taxon>
        <taxon>Brachypylina</taxon>
        <taxon>Oppioidea</taxon>
        <taxon>Oppiidae</taxon>
        <taxon>Oppiella</taxon>
    </lineage>
</organism>
<protein>
    <recommendedName>
        <fullName evidence="6">LIM zinc-binding domain-containing protein</fullName>
    </recommendedName>
</protein>
<evidence type="ECO:0000256" key="2">
    <source>
        <dbReference type="ARBA" id="ARBA00022737"/>
    </source>
</evidence>
<gene>
    <name evidence="7" type="ORF">ONB1V03_LOCUS19997</name>
</gene>
<dbReference type="PANTHER" id="PTHR24205:SF16">
    <property type="entry name" value="GH01042P-RELATED"/>
    <property type="match status" value="1"/>
</dbReference>
<keyword evidence="2" id="KW-0677">Repeat</keyword>
<keyword evidence="4 5" id="KW-0440">LIM domain</keyword>
<dbReference type="GO" id="GO:0046872">
    <property type="term" value="F:metal ion binding"/>
    <property type="evidence" value="ECO:0007669"/>
    <property type="project" value="UniProtKB-KW"/>
</dbReference>
<reference evidence="7" key="1">
    <citation type="submission" date="2020-11" db="EMBL/GenBank/DDBJ databases">
        <authorList>
            <person name="Tran Van P."/>
        </authorList>
    </citation>
    <scope>NUCLEOTIDE SEQUENCE</scope>
</reference>
<proteinExistence type="predicted"/>
<dbReference type="PANTHER" id="PTHR24205">
    <property type="entry name" value="FOUR AND A HALF LIM DOMAINS PROTEIN"/>
    <property type="match status" value="1"/>
</dbReference>
<dbReference type="EMBL" id="CAJPVJ010032529">
    <property type="protein sequence ID" value="CAG2180576.1"/>
    <property type="molecule type" value="Genomic_DNA"/>
</dbReference>
<evidence type="ECO:0000256" key="1">
    <source>
        <dbReference type="ARBA" id="ARBA00022723"/>
    </source>
</evidence>
<evidence type="ECO:0000256" key="4">
    <source>
        <dbReference type="ARBA" id="ARBA00023038"/>
    </source>
</evidence>
<evidence type="ECO:0000313" key="8">
    <source>
        <dbReference type="Proteomes" id="UP000728032"/>
    </source>
</evidence>
<feature type="domain" description="LIM zinc-binding" evidence="6">
    <location>
        <begin position="19"/>
        <end position="77"/>
    </location>
</feature>
<evidence type="ECO:0000313" key="7">
    <source>
        <dbReference type="EMBL" id="CAD7663439.1"/>
    </source>
</evidence>
<dbReference type="EMBL" id="OC947354">
    <property type="protein sequence ID" value="CAD7663439.1"/>
    <property type="molecule type" value="Genomic_DNA"/>
</dbReference>
<evidence type="ECO:0000256" key="3">
    <source>
        <dbReference type="ARBA" id="ARBA00022833"/>
    </source>
</evidence>
<dbReference type="SMART" id="SM00132">
    <property type="entry name" value="LIM"/>
    <property type="match status" value="2"/>
</dbReference>
<dbReference type="Gene3D" id="2.10.110.10">
    <property type="entry name" value="Cysteine Rich Protein"/>
    <property type="match status" value="2"/>
</dbReference>
<dbReference type="AlphaFoldDB" id="A0A7R9MNA1"/>
<dbReference type="PROSITE" id="PS00478">
    <property type="entry name" value="LIM_DOMAIN_1"/>
    <property type="match status" value="2"/>
</dbReference>
<feature type="domain" description="LIM zinc-binding" evidence="6">
    <location>
        <begin position="78"/>
        <end position="137"/>
    </location>
</feature>
<dbReference type="Proteomes" id="UP000728032">
    <property type="component" value="Unassembled WGS sequence"/>
</dbReference>
<sequence>MKYHSHHLDYKYTPPPVKGPCIACGMYIVGSLVTALDEMWHPECFTCVNCDTILKAYNYQVQDNKQYCKPCHEKLFGPPCSACHKPTKNNRMIVLNRIWHPNCFCCVECGKILTVDNFIERLGSPYCKEDYHRLFSPKCCVCTEPIKD</sequence>
<evidence type="ECO:0000259" key="6">
    <source>
        <dbReference type="PROSITE" id="PS50023"/>
    </source>
</evidence>
<dbReference type="SUPFAM" id="SSF57716">
    <property type="entry name" value="Glucocorticoid receptor-like (DNA-binding domain)"/>
    <property type="match status" value="3"/>
</dbReference>
<name>A0A7R9MNA1_9ACAR</name>
<dbReference type="GO" id="GO:0030018">
    <property type="term" value="C:Z disc"/>
    <property type="evidence" value="ECO:0007669"/>
    <property type="project" value="TreeGrafter"/>
</dbReference>
<dbReference type="InterPro" id="IPR001781">
    <property type="entry name" value="Znf_LIM"/>
</dbReference>
<dbReference type="PROSITE" id="PS50023">
    <property type="entry name" value="LIM_DOMAIN_2"/>
    <property type="match status" value="2"/>
</dbReference>
<dbReference type="Pfam" id="PF00412">
    <property type="entry name" value="LIM"/>
    <property type="match status" value="2"/>
</dbReference>
<keyword evidence="8" id="KW-1185">Reference proteome</keyword>
<evidence type="ECO:0000256" key="5">
    <source>
        <dbReference type="PROSITE-ProRule" id="PRU00125"/>
    </source>
</evidence>
<keyword evidence="3 5" id="KW-0862">Zinc</keyword>
<dbReference type="GO" id="GO:0003712">
    <property type="term" value="F:transcription coregulator activity"/>
    <property type="evidence" value="ECO:0007669"/>
    <property type="project" value="TreeGrafter"/>
</dbReference>
<dbReference type="GO" id="GO:0005634">
    <property type="term" value="C:nucleus"/>
    <property type="evidence" value="ECO:0007669"/>
    <property type="project" value="TreeGrafter"/>
</dbReference>